<dbReference type="OrthoDB" id="2744543at2759"/>
<keyword evidence="3" id="KW-1185">Reference proteome</keyword>
<dbReference type="InterPro" id="IPR052523">
    <property type="entry name" value="Trichothecene_AcTrans"/>
</dbReference>
<dbReference type="PANTHER" id="PTHR42791:SF16">
    <property type="entry name" value="N-ACETYLTRANSFERASE DOMAIN-CONTAINING PROTEIN"/>
    <property type="match status" value="1"/>
</dbReference>
<dbReference type="Gene3D" id="3.40.630.30">
    <property type="match status" value="1"/>
</dbReference>
<evidence type="ECO:0000313" key="2">
    <source>
        <dbReference type="EMBL" id="KAB8078634.1"/>
    </source>
</evidence>
<organism evidence="2 3">
    <name type="scientific">Aspergillus leporis</name>
    <dbReference type="NCBI Taxonomy" id="41062"/>
    <lineage>
        <taxon>Eukaryota</taxon>
        <taxon>Fungi</taxon>
        <taxon>Dikarya</taxon>
        <taxon>Ascomycota</taxon>
        <taxon>Pezizomycotina</taxon>
        <taxon>Eurotiomycetes</taxon>
        <taxon>Eurotiomycetidae</taxon>
        <taxon>Eurotiales</taxon>
        <taxon>Aspergillaceae</taxon>
        <taxon>Aspergillus</taxon>
        <taxon>Aspergillus subgen. Circumdati</taxon>
    </lineage>
</organism>
<accession>A0A5N5XGJ3</accession>
<keyword evidence="2" id="KW-0012">Acyltransferase</keyword>
<dbReference type="PROSITE" id="PS51186">
    <property type="entry name" value="GNAT"/>
    <property type="match status" value="1"/>
</dbReference>
<dbReference type="GO" id="GO:0016747">
    <property type="term" value="F:acyltransferase activity, transferring groups other than amino-acyl groups"/>
    <property type="evidence" value="ECO:0007669"/>
    <property type="project" value="InterPro"/>
</dbReference>
<gene>
    <name evidence="2" type="ORF">BDV29DRAFT_137149</name>
</gene>
<dbReference type="EMBL" id="ML732156">
    <property type="protein sequence ID" value="KAB8078634.1"/>
    <property type="molecule type" value="Genomic_DNA"/>
</dbReference>
<sequence>MAPLTLHRVTTLEQLEPLYQIGADAWRDDPLFNWFYPGGRAHPEDLLVLWKSILQAEFHDPGTFILAATIQDPEGDGSYPDKVVGFSVWQRKGSSDAARSWQGTSITRRLKRFKLNFTDAYTFLFRSPKRSISQPRVKALEKELQSVRARQPAESWYLCFLGVSPKAQKRGVGRKLLQWGIDRSEEEGVPAALEASNAGIGLYDSAGFQQTGWMFYDDGRQKQTVMTRDCK</sequence>
<dbReference type="InterPro" id="IPR000182">
    <property type="entry name" value="GNAT_dom"/>
</dbReference>
<dbReference type="AlphaFoldDB" id="A0A5N5XGJ3"/>
<name>A0A5N5XGJ3_9EURO</name>
<proteinExistence type="predicted"/>
<protein>
    <submittedName>
        <fullName evidence="2">Acyl-CoA N-acyltransferase</fullName>
    </submittedName>
</protein>
<evidence type="ECO:0000313" key="3">
    <source>
        <dbReference type="Proteomes" id="UP000326565"/>
    </source>
</evidence>
<reference evidence="2 3" key="1">
    <citation type="submission" date="2019-04" db="EMBL/GenBank/DDBJ databases">
        <title>Friends and foes A comparative genomics study of 23 Aspergillus species from section Flavi.</title>
        <authorList>
            <consortium name="DOE Joint Genome Institute"/>
            <person name="Kjaerbolling I."/>
            <person name="Vesth T."/>
            <person name="Frisvad J.C."/>
            <person name="Nybo J.L."/>
            <person name="Theobald S."/>
            <person name="Kildgaard S."/>
            <person name="Isbrandt T."/>
            <person name="Kuo A."/>
            <person name="Sato A."/>
            <person name="Lyhne E.K."/>
            <person name="Kogle M.E."/>
            <person name="Wiebenga A."/>
            <person name="Kun R.S."/>
            <person name="Lubbers R.J."/>
            <person name="Makela M.R."/>
            <person name="Barry K."/>
            <person name="Chovatia M."/>
            <person name="Clum A."/>
            <person name="Daum C."/>
            <person name="Haridas S."/>
            <person name="He G."/>
            <person name="LaButti K."/>
            <person name="Lipzen A."/>
            <person name="Mondo S."/>
            <person name="Riley R."/>
            <person name="Salamov A."/>
            <person name="Simmons B.A."/>
            <person name="Magnuson J.K."/>
            <person name="Henrissat B."/>
            <person name="Mortensen U.H."/>
            <person name="Larsen T.O."/>
            <person name="Devries R.P."/>
            <person name="Grigoriev I.V."/>
            <person name="Machida M."/>
            <person name="Baker S.E."/>
            <person name="Andersen M.R."/>
        </authorList>
    </citation>
    <scope>NUCLEOTIDE SEQUENCE [LARGE SCALE GENOMIC DNA]</scope>
    <source>
        <strain evidence="2 3">CBS 151.66</strain>
    </source>
</reference>
<dbReference type="SUPFAM" id="SSF55729">
    <property type="entry name" value="Acyl-CoA N-acyltransferases (Nat)"/>
    <property type="match status" value="1"/>
</dbReference>
<dbReference type="InterPro" id="IPR016181">
    <property type="entry name" value="Acyl_CoA_acyltransferase"/>
</dbReference>
<dbReference type="Pfam" id="PF00583">
    <property type="entry name" value="Acetyltransf_1"/>
    <property type="match status" value="1"/>
</dbReference>
<dbReference type="Proteomes" id="UP000326565">
    <property type="component" value="Unassembled WGS sequence"/>
</dbReference>
<dbReference type="PANTHER" id="PTHR42791">
    <property type="entry name" value="GNAT FAMILY ACETYLTRANSFERASE"/>
    <property type="match status" value="1"/>
</dbReference>
<keyword evidence="2" id="KW-0808">Transferase</keyword>
<dbReference type="CDD" id="cd04301">
    <property type="entry name" value="NAT_SF"/>
    <property type="match status" value="1"/>
</dbReference>
<evidence type="ECO:0000259" key="1">
    <source>
        <dbReference type="PROSITE" id="PS51186"/>
    </source>
</evidence>
<feature type="domain" description="N-acetyltransferase" evidence="1">
    <location>
        <begin position="147"/>
        <end position="231"/>
    </location>
</feature>